<evidence type="ECO:0000313" key="3">
    <source>
        <dbReference type="Proteomes" id="UP000311382"/>
    </source>
</evidence>
<comment type="caution">
    <text evidence="2">The sequence shown here is derived from an EMBL/GenBank/DDBJ whole genome shotgun (WGS) entry which is preliminary data.</text>
</comment>
<accession>A0A5C5FLQ0</accession>
<feature type="region of interest" description="Disordered" evidence="1">
    <location>
        <begin position="1"/>
        <end position="21"/>
    </location>
</feature>
<feature type="compositionally biased region" description="Acidic residues" evidence="1">
    <location>
        <begin position="1"/>
        <end position="10"/>
    </location>
</feature>
<name>A0A5C5FLQ0_9BASI</name>
<feature type="region of interest" description="Disordered" evidence="1">
    <location>
        <begin position="61"/>
        <end position="81"/>
    </location>
</feature>
<reference evidence="2 3" key="1">
    <citation type="submission" date="2019-03" db="EMBL/GenBank/DDBJ databases">
        <title>Rhodosporidium diobovatum UCD-FST 08-225 genome sequencing, assembly, and annotation.</title>
        <authorList>
            <person name="Fakankun I.U."/>
            <person name="Fristensky B."/>
            <person name="Levin D.B."/>
        </authorList>
    </citation>
    <scope>NUCLEOTIDE SEQUENCE [LARGE SCALE GENOMIC DNA]</scope>
    <source>
        <strain evidence="2 3">UCD-FST 08-225</strain>
    </source>
</reference>
<sequence length="220" mass="24087">MKVEGIEELGETCTRHGSDSRRVTATRLHGRDLTGTVGHCCLPGTRSRAFLPTYLCQSKPSTLPSGSGPVSERSRREVTHTSGEAVPWRVVVPKNMELASGMELFGRRAALDVRVQALLPKEERLSECASSRRRNKVSNCSARARDCGLRPPRSRACPDMWRRFPKHQRRGRHGKGPAQGRQAGGPRRLSLAPLAAPLNARVARSRPRAVLATVGLTSPC</sequence>
<proteinExistence type="predicted"/>
<protein>
    <submittedName>
        <fullName evidence="2">Uncharacterized protein</fullName>
    </submittedName>
</protein>
<evidence type="ECO:0000256" key="1">
    <source>
        <dbReference type="SAM" id="MobiDB-lite"/>
    </source>
</evidence>
<dbReference type="AlphaFoldDB" id="A0A5C5FLQ0"/>
<organism evidence="2 3">
    <name type="scientific">Rhodotorula diobovata</name>
    <dbReference type="NCBI Taxonomy" id="5288"/>
    <lineage>
        <taxon>Eukaryota</taxon>
        <taxon>Fungi</taxon>
        <taxon>Dikarya</taxon>
        <taxon>Basidiomycota</taxon>
        <taxon>Pucciniomycotina</taxon>
        <taxon>Microbotryomycetes</taxon>
        <taxon>Sporidiobolales</taxon>
        <taxon>Sporidiobolaceae</taxon>
        <taxon>Rhodotorula</taxon>
    </lineage>
</organism>
<feature type="compositionally biased region" description="Basic residues" evidence="1">
    <location>
        <begin position="163"/>
        <end position="175"/>
    </location>
</feature>
<evidence type="ECO:0000313" key="2">
    <source>
        <dbReference type="EMBL" id="TNY17259.1"/>
    </source>
</evidence>
<dbReference type="EMBL" id="SOZI01000222">
    <property type="protein sequence ID" value="TNY17259.1"/>
    <property type="molecule type" value="Genomic_DNA"/>
</dbReference>
<keyword evidence="3" id="KW-1185">Reference proteome</keyword>
<gene>
    <name evidence="2" type="ORF">DMC30DRAFT_132021</name>
</gene>
<feature type="region of interest" description="Disordered" evidence="1">
    <location>
        <begin position="163"/>
        <end position="189"/>
    </location>
</feature>
<dbReference type="Proteomes" id="UP000311382">
    <property type="component" value="Unassembled WGS sequence"/>
</dbReference>